<dbReference type="PROSITE" id="PS01162">
    <property type="entry name" value="QOR_ZETA_CRYSTAL"/>
    <property type="match status" value="1"/>
</dbReference>
<reference evidence="4" key="1">
    <citation type="submission" date="2019-09" db="EMBL/GenBank/DDBJ databases">
        <authorList>
            <person name="Teo W.F.A."/>
            <person name="Duangmal K."/>
        </authorList>
    </citation>
    <scope>NUCLEOTIDE SEQUENCE [LARGE SCALE GENOMIC DNA]</scope>
    <source>
        <strain evidence="4">K81G1</strain>
    </source>
</reference>
<keyword evidence="2" id="KW-0560">Oxidoreductase</keyword>
<dbReference type="Gene3D" id="3.40.50.720">
    <property type="entry name" value="NAD(P)-binding Rossmann-like Domain"/>
    <property type="match status" value="1"/>
</dbReference>
<dbReference type="EMBL" id="VMNW02000011">
    <property type="protein sequence ID" value="KAA9162860.1"/>
    <property type="molecule type" value="Genomic_DNA"/>
</dbReference>
<dbReference type="RefSeq" id="WP_144762530.1">
    <property type="nucleotide sequence ID" value="NZ_VMNW02000011.1"/>
</dbReference>
<keyword evidence="1" id="KW-0521">NADP</keyword>
<gene>
    <name evidence="4" type="ORF">FPZ12_010070</name>
</gene>
<dbReference type="Pfam" id="PF13602">
    <property type="entry name" value="ADH_zinc_N_2"/>
    <property type="match status" value="1"/>
</dbReference>
<dbReference type="Pfam" id="PF08240">
    <property type="entry name" value="ADH_N"/>
    <property type="match status" value="1"/>
</dbReference>
<dbReference type="SMART" id="SM00829">
    <property type="entry name" value="PKS_ER"/>
    <property type="match status" value="1"/>
</dbReference>
<keyword evidence="5" id="KW-1185">Reference proteome</keyword>
<evidence type="ECO:0000313" key="5">
    <source>
        <dbReference type="Proteomes" id="UP000319769"/>
    </source>
</evidence>
<dbReference type="Gene3D" id="3.90.180.10">
    <property type="entry name" value="Medium-chain alcohol dehydrogenases, catalytic domain"/>
    <property type="match status" value="1"/>
</dbReference>
<evidence type="ECO:0000256" key="2">
    <source>
        <dbReference type="ARBA" id="ARBA00023002"/>
    </source>
</evidence>
<dbReference type="OrthoDB" id="3727682at2"/>
<evidence type="ECO:0000259" key="3">
    <source>
        <dbReference type="SMART" id="SM00829"/>
    </source>
</evidence>
<proteinExistence type="predicted"/>
<evidence type="ECO:0000313" key="4">
    <source>
        <dbReference type="EMBL" id="KAA9162860.1"/>
    </source>
</evidence>
<accession>A0A5N0VCI5</accession>
<dbReference type="InterPro" id="IPR020843">
    <property type="entry name" value="ER"/>
</dbReference>
<dbReference type="SUPFAM" id="SSF50129">
    <property type="entry name" value="GroES-like"/>
    <property type="match status" value="1"/>
</dbReference>
<dbReference type="GO" id="GO:0070402">
    <property type="term" value="F:NADPH binding"/>
    <property type="evidence" value="ECO:0007669"/>
    <property type="project" value="TreeGrafter"/>
</dbReference>
<dbReference type="GO" id="GO:0008270">
    <property type="term" value="F:zinc ion binding"/>
    <property type="evidence" value="ECO:0007669"/>
    <property type="project" value="InterPro"/>
</dbReference>
<dbReference type="CDD" id="cd05289">
    <property type="entry name" value="MDR_like_2"/>
    <property type="match status" value="1"/>
</dbReference>
<dbReference type="InterPro" id="IPR013154">
    <property type="entry name" value="ADH-like_N"/>
</dbReference>
<organism evidence="4 5">
    <name type="scientific">Amycolatopsis acidicola</name>
    <dbReference type="NCBI Taxonomy" id="2596893"/>
    <lineage>
        <taxon>Bacteria</taxon>
        <taxon>Bacillati</taxon>
        <taxon>Actinomycetota</taxon>
        <taxon>Actinomycetes</taxon>
        <taxon>Pseudonocardiales</taxon>
        <taxon>Pseudonocardiaceae</taxon>
        <taxon>Amycolatopsis</taxon>
    </lineage>
</organism>
<dbReference type="InterPro" id="IPR011032">
    <property type="entry name" value="GroES-like_sf"/>
</dbReference>
<name>A0A5N0VCI5_9PSEU</name>
<dbReference type="SUPFAM" id="SSF51735">
    <property type="entry name" value="NAD(P)-binding Rossmann-fold domains"/>
    <property type="match status" value="1"/>
</dbReference>
<feature type="domain" description="Enoyl reductase (ER)" evidence="3">
    <location>
        <begin position="10"/>
        <end position="287"/>
    </location>
</feature>
<dbReference type="PANTHER" id="PTHR48106">
    <property type="entry name" value="QUINONE OXIDOREDUCTASE PIG3-RELATED"/>
    <property type="match status" value="1"/>
</dbReference>
<comment type="caution">
    <text evidence="4">The sequence shown here is derived from an EMBL/GenBank/DDBJ whole genome shotgun (WGS) entry which is preliminary data.</text>
</comment>
<dbReference type="GO" id="GO:0016651">
    <property type="term" value="F:oxidoreductase activity, acting on NAD(P)H"/>
    <property type="evidence" value="ECO:0007669"/>
    <property type="project" value="TreeGrafter"/>
</dbReference>
<dbReference type="InterPro" id="IPR036291">
    <property type="entry name" value="NAD(P)-bd_dom_sf"/>
</dbReference>
<dbReference type="AlphaFoldDB" id="A0A5N0VCI5"/>
<sequence>MQAINQQALGGPEVLEPVDVAVPEPGPGEVLVRVRAAGVNPADWKVRSGEVETPWPPPFRLGYEFSGEAEGRDVYGLWLTRWGAYAEYVIVPREVLAPKPASLDHVHAAALPTAALTAWQGLLGVAGLSAGQRVLIHAAAGGVGHLAVQIAKSVGAHVIGTARAENHDFLRALGAAELIDYTAEDFTKRVSGVDVVYDLVGGSYGSRSLEVLADDGILLDAQGNDASGDARYRRVYVQSSAVDLAKISELVEAGRLRVEVAEVLPLADAAKAHALSEAGHVRGKLVLVP</sequence>
<dbReference type="InterPro" id="IPR002364">
    <property type="entry name" value="Quin_OxRdtase/zeta-crystal_CS"/>
</dbReference>
<dbReference type="Proteomes" id="UP000319769">
    <property type="component" value="Unassembled WGS sequence"/>
</dbReference>
<evidence type="ECO:0000256" key="1">
    <source>
        <dbReference type="ARBA" id="ARBA00022857"/>
    </source>
</evidence>
<protein>
    <submittedName>
        <fullName evidence="4">NADP-dependent oxidoreductase</fullName>
    </submittedName>
</protein>